<dbReference type="PRINTS" id="PR00344">
    <property type="entry name" value="BCTRLSENSOR"/>
</dbReference>
<dbReference type="STRING" id="360411.AC812_08610"/>
<keyword evidence="6" id="KW-0902">Two-component regulatory system</keyword>
<keyword evidence="5" id="KW-0418">Kinase</keyword>
<organism evidence="11 12">
    <name type="scientific">Bellilinea caldifistulae</name>
    <dbReference type="NCBI Taxonomy" id="360411"/>
    <lineage>
        <taxon>Bacteria</taxon>
        <taxon>Bacillati</taxon>
        <taxon>Chloroflexota</taxon>
        <taxon>Anaerolineae</taxon>
        <taxon>Anaerolineales</taxon>
        <taxon>Anaerolineaceae</taxon>
        <taxon>Bellilinea</taxon>
    </lineage>
</organism>
<evidence type="ECO:0000256" key="1">
    <source>
        <dbReference type="ARBA" id="ARBA00000085"/>
    </source>
</evidence>
<evidence type="ECO:0000259" key="10">
    <source>
        <dbReference type="PROSITE" id="PS50112"/>
    </source>
</evidence>
<evidence type="ECO:0000256" key="2">
    <source>
        <dbReference type="ARBA" id="ARBA00012438"/>
    </source>
</evidence>
<dbReference type="Proteomes" id="UP000050514">
    <property type="component" value="Unassembled WGS sequence"/>
</dbReference>
<evidence type="ECO:0000256" key="8">
    <source>
        <dbReference type="SAM" id="Coils"/>
    </source>
</evidence>
<dbReference type="PROSITE" id="PS50112">
    <property type="entry name" value="PAS"/>
    <property type="match status" value="1"/>
</dbReference>
<feature type="domain" description="PAS" evidence="10">
    <location>
        <begin position="1955"/>
        <end position="2000"/>
    </location>
</feature>
<dbReference type="Pfam" id="PF02518">
    <property type="entry name" value="HATPase_c"/>
    <property type="match status" value="1"/>
</dbReference>
<dbReference type="GO" id="GO:0006355">
    <property type="term" value="P:regulation of DNA-templated transcription"/>
    <property type="evidence" value="ECO:0007669"/>
    <property type="project" value="InterPro"/>
</dbReference>
<dbReference type="InterPro" id="IPR052023">
    <property type="entry name" value="Histidine_kinase_KdpD"/>
</dbReference>
<evidence type="ECO:0000256" key="3">
    <source>
        <dbReference type="ARBA" id="ARBA00022553"/>
    </source>
</evidence>
<dbReference type="SUPFAM" id="SSF47384">
    <property type="entry name" value="Homodimeric domain of signal transducing histidine kinase"/>
    <property type="match status" value="1"/>
</dbReference>
<dbReference type="SMART" id="SM00387">
    <property type="entry name" value="HATPase_c"/>
    <property type="match status" value="1"/>
</dbReference>
<dbReference type="Gene3D" id="3.30.450.40">
    <property type="match status" value="10"/>
</dbReference>
<dbReference type="InterPro" id="IPR035965">
    <property type="entry name" value="PAS-like_dom_sf"/>
</dbReference>
<dbReference type="CDD" id="cd00082">
    <property type="entry name" value="HisKA"/>
    <property type="match status" value="1"/>
</dbReference>
<dbReference type="Gene3D" id="3.30.565.10">
    <property type="entry name" value="Histidine kinase-like ATPase, C-terminal domain"/>
    <property type="match status" value="1"/>
</dbReference>
<keyword evidence="3" id="KW-0597">Phosphoprotein</keyword>
<dbReference type="EC" id="2.7.13.3" evidence="2"/>
<dbReference type="EMBL" id="LGHJ01000014">
    <property type="protein sequence ID" value="KPL75345.1"/>
    <property type="molecule type" value="Genomic_DNA"/>
</dbReference>
<dbReference type="SUPFAM" id="SSF55781">
    <property type="entry name" value="GAF domain-like"/>
    <property type="match status" value="10"/>
</dbReference>
<dbReference type="RefSeq" id="WP_061913907.1">
    <property type="nucleotide sequence ID" value="NZ_DF967971.1"/>
</dbReference>
<dbReference type="OrthoDB" id="1931120at2"/>
<dbReference type="FunFam" id="1.10.287.130:FF:000001">
    <property type="entry name" value="Two-component sensor histidine kinase"/>
    <property type="match status" value="1"/>
</dbReference>
<dbReference type="PANTHER" id="PTHR45569">
    <property type="entry name" value="SENSOR PROTEIN KDPD"/>
    <property type="match status" value="1"/>
</dbReference>
<evidence type="ECO:0000256" key="7">
    <source>
        <dbReference type="ARBA" id="ARBA00023136"/>
    </source>
</evidence>
<dbReference type="GO" id="GO:0000155">
    <property type="term" value="F:phosphorelay sensor kinase activity"/>
    <property type="evidence" value="ECO:0007669"/>
    <property type="project" value="InterPro"/>
</dbReference>
<dbReference type="SMART" id="SM00065">
    <property type="entry name" value="GAF"/>
    <property type="match status" value="10"/>
</dbReference>
<evidence type="ECO:0000256" key="5">
    <source>
        <dbReference type="ARBA" id="ARBA00022777"/>
    </source>
</evidence>
<evidence type="ECO:0000256" key="4">
    <source>
        <dbReference type="ARBA" id="ARBA00022679"/>
    </source>
</evidence>
<dbReference type="SMART" id="SM00388">
    <property type="entry name" value="HisKA"/>
    <property type="match status" value="1"/>
</dbReference>
<dbReference type="InterPro" id="IPR000014">
    <property type="entry name" value="PAS"/>
</dbReference>
<keyword evidence="8" id="KW-0175">Coiled coil</keyword>
<evidence type="ECO:0000313" key="12">
    <source>
        <dbReference type="Proteomes" id="UP000050514"/>
    </source>
</evidence>
<dbReference type="FunFam" id="3.30.565.10:FF:000006">
    <property type="entry name" value="Sensor histidine kinase WalK"/>
    <property type="match status" value="1"/>
</dbReference>
<dbReference type="InterPro" id="IPR029016">
    <property type="entry name" value="GAF-like_dom_sf"/>
</dbReference>
<dbReference type="InterPro" id="IPR004358">
    <property type="entry name" value="Sig_transdc_His_kin-like_C"/>
</dbReference>
<dbReference type="NCBIfam" id="TIGR00229">
    <property type="entry name" value="sensory_box"/>
    <property type="match status" value="1"/>
</dbReference>
<dbReference type="InterPro" id="IPR013767">
    <property type="entry name" value="PAS_fold"/>
</dbReference>
<dbReference type="GO" id="GO:0005886">
    <property type="term" value="C:plasma membrane"/>
    <property type="evidence" value="ECO:0007669"/>
    <property type="project" value="TreeGrafter"/>
</dbReference>
<gene>
    <name evidence="11" type="ORF">AC812_08610</name>
</gene>
<comment type="catalytic activity">
    <reaction evidence="1">
        <text>ATP + protein L-histidine = ADP + protein N-phospho-L-histidine.</text>
        <dbReference type="EC" id="2.7.13.3"/>
    </reaction>
</comment>
<proteinExistence type="predicted"/>
<keyword evidence="4" id="KW-0808">Transferase</keyword>
<dbReference type="Pfam" id="PF00512">
    <property type="entry name" value="HisKA"/>
    <property type="match status" value="1"/>
</dbReference>
<comment type="caution">
    <text evidence="11">The sequence shown here is derived from an EMBL/GenBank/DDBJ whole genome shotgun (WGS) entry which is preliminary data.</text>
</comment>
<reference evidence="11 12" key="1">
    <citation type="submission" date="2015-07" db="EMBL/GenBank/DDBJ databases">
        <title>Draft genome of Bellilinea caldifistulae DSM 17877.</title>
        <authorList>
            <person name="Hemp J."/>
            <person name="Ward L.M."/>
            <person name="Pace L.A."/>
            <person name="Fischer W.W."/>
        </authorList>
    </citation>
    <scope>NUCLEOTIDE SEQUENCE [LARGE SCALE GENOMIC DNA]</scope>
    <source>
        <strain evidence="11 12">GOMI-1</strain>
    </source>
</reference>
<dbReference type="Pfam" id="PF00989">
    <property type="entry name" value="PAS"/>
    <property type="match status" value="1"/>
</dbReference>
<dbReference type="PANTHER" id="PTHR45569:SF1">
    <property type="entry name" value="SENSOR PROTEIN KDPD"/>
    <property type="match status" value="1"/>
</dbReference>
<name>A0A0P6WZB9_9CHLR</name>
<accession>A0A0P6WZB9</accession>
<dbReference type="SUPFAM" id="SSF55874">
    <property type="entry name" value="ATPase domain of HSP90 chaperone/DNA topoisomerase II/histidine kinase"/>
    <property type="match status" value="1"/>
</dbReference>
<keyword evidence="12" id="KW-1185">Reference proteome</keyword>
<dbReference type="Pfam" id="PF13185">
    <property type="entry name" value="GAF_2"/>
    <property type="match status" value="6"/>
</dbReference>
<protein>
    <recommendedName>
        <fullName evidence="2">histidine kinase</fullName>
        <ecNumber evidence="2">2.7.13.3</ecNumber>
    </recommendedName>
</protein>
<evidence type="ECO:0000313" key="11">
    <source>
        <dbReference type="EMBL" id="KPL75345.1"/>
    </source>
</evidence>
<dbReference type="InterPro" id="IPR003018">
    <property type="entry name" value="GAF"/>
</dbReference>
<dbReference type="InterPro" id="IPR036097">
    <property type="entry name" value="HisK_dim/P_sf"/>
</dbReference>
<dbReference type="Pfam" id="PF01590">
    <property type="entry name" value="GAF"/>
    <property type="match status" value="3"/>
</dbReference>
<feature type="domain" description="Histidine kinase" evidence="9">
    <location>
        <begin position="2086"/>
        <end position="2309"/>
    </location>
</feature>
<dbReference type="InterPro" id="IPR003594">
    <property type="entry name" value="HATPase_dom"/>
</dbReference>
<dbReference type="SUPFAM" id="SSF55785">
    <property type="entry name" value="PYP-like sensor domain (PAS domain)"/>
    <property type="match status" value="1"/>
</dbReference>
<dbReference type="Gene3D" id="3.30.450.20">
    <property type="entry name" value="PAS domain"/>
    <property type="match status" value="1"/>
</dbReference>
<dbReference type="InterPro" id="IPR036890">
    <property type="entry name" value="HATPase_C_sf"/>
</dbReference>
<dbReference type="SMART" id="SM00091">
    <property type="entry name" value="PAS"/>
    <property type="match status" value="1"/>
</dbReference>
<evidence type="ECO:0000256" key="6">
    <source>
        <dbReference type="ARBA" id="ARBA00023012"/>
    </source>
</evidence>
<dbReference type="Pfam" id="PF13492">
    <property type="entry name" value="GAF_3"/>
    <property type="match status" value="1"/>
</dbReference>
<feature type="coiled-coil region" evidence="8">
    <location>
        <begin position="1025"/>
        <end position="1059"/>
    </location>
</feature>
<dbReference type="InterPro" id="IPR003661">
    <property type="entry name" value="HisK_dim/P_dom"/>
</dbReference>
<dbReference type="Gene3D" id="1.10.287.130">
    <property type="match status" value="1"/>
</dbReference>
<sequence>MVFENPLILGVVLAGSGLLFWLAAAGLIRWVSRSPRPHSILVPAEEADNPNADPILIVEAGGRLAWINSTARQLFGLKEGESANLEGLSRKIRPANALLNLCATDGQTRLIVEGKAIEAASQRLPFGQPEWRLITFRSGESGGMMGAAQTGLLPAQTLQVFLDLTQAMAASLDVEQTLFSILDNLDRLVPADLREINLYDEESQTFIPYRMLAMADGERKLLLASERYGREEGLSGVIAVSRQPLLVPDLEKATDLSTILDRRKYPVRSFLGVPLAIGEQFIGTLELASFAADAFQPQDRDLLTLISGQVAVAIHNALLYRQEQRRTAELNGLAQLAQAFSSVRDTRGLFERLVSAIQPLVRVQILGFLLYNEASRTLQAQVPFAGIPEQFLEMYRIAVQPGSPLETALLAQDVLISDHAAEDERWIELGLQPIAVAAGLRDTVMMPLAVSGRVLGYLQAANHLQEGSSFNQDELHLLMIVANQVAPIIDNASLLQQSRLRAQRAEGLRRIASLSSSAATLDEILKFSLQELVRLLQADLAAVFLLDQNRVVLQLHRPSQYGDAGEVPERLTRLLAEDAQFPFTSAGSQHIIQLNQAVEEKPIVPFYQQLIQSWRIESLIVVPLVVRDEGIGEIWIASRQPNFFDPGDVQLMATAAGQLAGVVERSYLLMQTDETLRRRVEQMTSLTRITRELSTSLDLKHLLQLVYDEALRTTRADCGTILFFELEQPPEATPQIRFWVGDPPPSQLSSLELQVIASGMGYVLRDVHNPDYYLPHEGVQSVLLVPIYHQDRAGGLICLHSSEREHFDESAMDIAQSLAAQATIALSNAVHYEEQTRRGTLLKRQLDTLAELYQVSRFLRPNQPLEKALEAIAEAIVDATPFRAVLISVYDPDGNCLHRVAHKGISPEMWEELRSRVQPWRGILQLCQPEYRVGDVYFIPADKQPLVPEEVHTITVLPGSEQQGEYLWNADDFLLAPLYDSNGEPLGLISVDDPRDARRPDRPTLDALEIFAVQASLLIENHRHLEKTQTELRQLLEENQQLRTSAEAARQQIPQLLQRQVEDLLEIRRLFRQVERVRAGLEIAAQASLQQNTRAALISMGRALLEHFALSMALVAEGDASGGRLIEVIGEIPPGSNPEALFGQRNPLRQALLDGRLILSPQVEEDPIWRGTPLLNGLGSRSFVVFPFEISSEHRAAVMVCGAEPMEAFEAEDAQVYEQLCRQVSISLQNLELLAETRRRLGDVNLLLEFSRKLGSLDTGSILQSLLESALQVLPSADAGWVGLIEENGGRIVPMHASGYTDVEALLQIRYDPERTPPPLPLRVVQSGNPLRVNEIHFAADYNLSAEDLIRYQKASRARLPISVLVLPIRLGERCMGVLVLENFDQAEAFSAEHESLALSLAQQAALALENARLFRSIQQRTAQLQALTQVSSTITSSLQTDALIASLLEQLQKVVPFDTATLWLRKGDWIEVAAARGFDDDQARIGLTARVEDSILFQEMSRSGLAISVPDVRADARFTRLLVPDYLSWLGIPLIAKSELIGVIALEKRDPDFYTEDYIQAAMTFAGQAAVALENARLFEESQRRAAELDQRSSRLALLNRFSADLGASLEVLPILQLTCERLADALDVTRVGAVLIDDQERLLLVTESPPVEDALPITLPAIPLIQQLRDSQGVFNTEDAEAETGLAEWRTAFLASRKVRALVIIPLISGQEISGWLMLQSEQKKRFTAQEIELVRTISNQAAIAMQNARRFEEIRTLKEDLERRVEERTAALSREHHKSQTMLKVTTELSASLDIHQVLSRSLSVLNEALQIDESLIVRDAGRVVVRAGQLLESSASPEGHTLEHQIHQYLMRVRKPLWIEDVHLDSRWQTDPHQPPAYRSVAAIPLILGEESLGTLMLLHREKGHFQAEQTGLLEGIARQIAITLNNAELFGLIRDQAENLGAMLRDQQIEASRSRGILEAVADGVIVTDVNQIITLFNASAEAILEVNSNKVIGKPLEQIASSFEGSGSQWMTVIQRWSEGSYPSPGEAYAEQITLNNGRVVALHLAPVIWRNEFLGTVSILRDMTHQVQVERLKSEFIANVSHELRTPLTSIKGYTDILLMGAGGELTEKQVHFIEILRENAERLNILVNDLLDVSRIQSGKVMLEAQPLDLRLLAEEILGEMRQRSVETGKPMQFLLEAPPSLPHARGDRERTLQILRSLVSNGFNYTPENGQVKVRISAREHEVQVDVIDNGIGIPPKDHSRIFDRFYRGESPLVMATPGTGLGLALSKILVEMQEGRIWFSSTGVPGEGSVFSFTLPIYPLEG</sequence>
<dbReference type="InterPro" id="IPR005467">
    <property type="entry name" value="His_kinase_dom"/>
</dbReference>
<keyword evidence="7" id="KW-0472">Membrane</keyword>
<evidence type="ECO:0000259" key="9">
    <source>
        <dbReference type="PROSITE" id="PS50109"/>
    </source>
</evidence>
<dbReference type="PROSITE" id="PS50109">
    <property type="entry name" value="HIS_KIN"/>
    <property type="match status" value="1"/>
</dbReference>